<proteinExistence type="predicted"/>
<feature type="compositionally biased region" description="Basic and acidic residues" evidence="2">
    <location>
        <begin position="658"/>
        <end position="681"/>
    </location>
</feature>
<dbReference type="InterPro" id="IPR010095">
    <property type="entry name" value="Cas12f1-like_TNB"/>
</dbReference>
<dbReference type="Pfam" id="PF07282">
    <property type="entry name" value="Cas12f1-like_TNB"/>
    <property type="match status" value="1"/>
</dbReference>
<organism evidence="4 5">
    <name type="scientific">Streptomyces yaanensis</name>
    <dbReference type="NCBI Taxonomy" id="1142239"/>
    <lineage>
        <taxon>Bacteria</taxon>
        <taxon>Bacillati</taxon>
        <taxon>Actinomycetota</taxon>
        <taxon>Actinomycetes</taxon>
        <taxon>Kitasatosporales</taxon>
        <taxon>Streptomycetaceae</taxon>
        <taxon>Streptomyces</taxon>
    </lineage>
</organism>
<evidence type="ECO:0000256" key="1">
    <source>
        <dbReference type="ARBA" id="ARBA00023125"/>
    </source>
</evidence>
<dbReference type="RefSeq" id="WP_310776010.1">
    <property type="nucleotide sequence ID" value="NZ_JBHRWR010000017.1"/>
</dbReference>
<name>A0ABV7SHP0_9ACTN</name>
<dbReference type="Proteomes" id="UP001595701">
    <property type="component" value="Unassembled WGS sequence"/>
</dbReference>
<protein>
    <submittedName>
        <fullName evidence="4">Zinc ribbon domain-containing protein</fullName>
    </submittedName>
</protein>
<sequence length="704" mass="76196">MATATCTAFRAVVEENGLPIGQRVLYERVGFLAALCRDLTTRLVAARWDETSLDVLAAGVDERGQALPSKGWMALRRLGWNTPAPASASTSASAECAGAGRTAGVYVSDRVRRAGEEQAARMLRLALHRRAVVMALLATWPADPSRRTRAEWAALRALLPAGVSGAEIRNRTRQIRDFVCTHQGRLPAGLCELEEPPAVAALVLLAAMDRQQATLERLDAASARLRVKLPLCAAPVSGRDWAWHVIDLRLPVTVELDAVLHAPTLRPTPTGRIAVDLPHSRPAVAIKASGHSVGIGFDWGVNTLLTGAVGRLAGRDGTARVVTDGRALIFDATAISGKLHRLRTHREHLAAKRDHYLALAAALGAPHRAWGLLLHRAAVLEREHERVCARIRHLNDTLAWSAARWAVDQAAALGASVIYLEDLTTLQARGRRQGNARLSGQVRGTVAEAMRHLAAKAGIAVVTVPARGTSALCPRCLATLGHHPAPDRLGERGWKWAHCTGCGLSLDRDLAAARRIVSRGLLGQAHTSTERATGIRTIRTPVEGTVTCVRRPKKTTRRLRRARHAATLPARPPGPKTTPSKARPTPARPTPARRSQTSRRMPDVRTVPATTPTGAVKRPAGHDTQTPTPSPGRQGPRHGVPLPSRPEELPPANRRRLSRETCRQRTHAAERTGFHHVHATEVHPLTPRFGPHGSNTRPRRARKA</sequence>
<evidence type="ECO:0000313" key="4">
    <source>
        <dbReference type="EMBL" id="MFC3576483.1"/>
    </source>
</evidence>
<reference evidence="5" key="1">
    <citation type="journal article" date="2019" name="Int. J. Syst. Evol. Microbiol.">
        <title>The Global Catalogue of Microorganisms (GCM) 10K type strain sequencing project: providing services to taxonomists for standard genome sequencing and annotation.</title>
        <authorList>
            <consortium name="The Broad Institute Genomics Platform"/>
            <consortium name="The Broad Institute Genome Sequencing Center for Infectious Disease"/>
            <person name="Wu L."/>
            <person name="Ma J."/>
        </authorList>
    </citation>
    <scope>NUCLEOTIDE SEQUENCE [LARGE SCALE GENOMIC DNA]</scope>
    <source>
        <strain evidence="5">CGMCC 4.7035</strain>
    </source>
</reference>
<dbReference type="EMBL" id="JBHRWR010000017">
    <property type="protein sequence ID" value="MFC3576483.1"/>
    <property type="molecule type" value="Genomic_DNA"/>
</dbReference>
<feature type="region of interest" description="Disordered" evidence="2">
    <location>
        <begin position="548"/>
        <end position="704"/>
    </location>
</feature>
<feature type="compositionally biased region" description="Low complexity" evidence="2">
    <location>
        <begin position="577"/>
        <end position="595"/>
    </location>
</feature>
<comment type="caution">
    <text evidence="4">The sequence shown here is derived from an EMBL/GenBank/DDBJ whole genome shotgun (WGS) entry which is preliminary data.</text>
</comment>
<feature type="compositionally biased region" description="Basic residues" evidence="2">
    <location>
        <begin position="550"/>
        <end position="564"/>
    </location>
</feature>
<feature type="domain" description="Cas12f1-like TNB" evidence="3">
    <location>
        <begin position="448"/>
        <end position="516"/>
    </location>
</feature>
<keyword evidence="1" id="KW-0238">DNA-binding</keyword>
<accession>A0ABV7SHP0</accession>
<gene>
    <name evidence="4" type="ORF">ACFOZ0_24995</name>
</gene>
<evidence type="ECO:0000259" key="3">
    <source>
        <dbReference type="Pfam" id="PF07282"/>
    </source>
</evidence>
<keyword evidence="5" id="KW-1185">Reference proteome</keyword>
<evidence type="ECO:0000256" key="2">
    <source>
        <dbReference type="SAM" id="MobiDB-lite"/>
    </source>
</evidence>
<evidence type="ECO:0000313" key="5">
    <source>
        <dbReference type="Proteomes" id="UP001595701"/>
    </source>
</evidence>